<feature type="compositionally biased region" description="Polar residues" evidence="9">
    <location>
        <begin position="901"/>
        <end position="911"/>
    </location>
</feature>
<dbReference type="SMART" id="SM00707">
    <property type="entry name" value="RPEL"/>
    <property type="match status" value="3"/>
</dbReference>
<evidence type="ECO:0000256" key="6">
    <source>
        <dbReference type="ARBA" id="ARBA00023242"/>
    </source>
</evidence>
<feature type="compositionally biased region" description="Low complexity" evidence="9">
    <location>
        <begin position="851"/>
        <end position="872"/>
    </location>
</feature>
<evidence type="ECO:0000256" key="2">
    <source>
        <dbReference type="ARBA" id="ARBA00022737"/>
    </source>
</evidence>
<gene>
    <name evidence="11" type="ORF">HOLleu_18814</name>
</gene>
<feature type="compositionally biased region" description="Basic and acidic residues" evidence="9">
    <location>
        <begin position="614"/>
        <end position="624"/>
    </location>
</feature>
<feature type="region of interest" description="Disordered" evidence="9">
    <location>
        <begin position="666"/>
        <end position="728"/>
    </location>
</feature>
<dbReference type="Gene3D" id="1.10.720.30">
    <property type="entry name" value="SAP domain"/>
    <property type="match status" value="1"/>
</dbReference>
<feature type="compositionally biased region" description="Polar residues" evidence="9">
    <location>
        <begin position="980"/>
        <end position="996"/>
    </location>
</feature>
<protein>
    <submittedName>
        <fullName evidence="11">MKL/myocardin-like protein 2</fullName>
    </submittedName>
</protein>
<feature type="compositionally biased region" description="Low complexity" evidence="9">
    <location>
        <begin position="589"/>
        <end position="602"/>
    </location>
</feature>
<dbReference type="SUPFAM" id="SSF68906">
    <property type="entry name" value="SAP domain"/>
    <property type="match status" value="1"/>
</dbReference>
<feature type="region of interest" description="Disordered" evidence="9">
    <location>
        <begin position="1091"/>
        <end position="1143"/>
    </location>
</feature>
<dbReference type="InterPro" id="IPR036361">
    <property type="entry name" value="SAP_dom_sf"/>
</dbReference>
<evidence type="ECO:0000259" key="10">
    <source>
        <dbReference type="PROSITE" id="PS50800"/>
    </source>
</evidence>
<keyword evidence="3" id="KW-0805">Transcription regulation</keyword>
<dbReference type="SMART" id="SM00513">
    <property type="entry name" value="SAP"/>
    <property type="match status" value="1"/>
</dbReference>
<dbReference type="PROSITE" id="PS51073">
    <property type="entry name" value="RPEL"/>
    <property type="match status" value="2"/>
</dbReference>
<dbReference type="OrthoDB" id="197676at2759"/>
<dbReference type="PROSITE" id="PS50800">
    <property type="entry name" value="SAP"/>
    <property type="match status" value="1"/>
</dbReference>
<feature type="coiled-coil region" evidence="8">
    <location>
        <begin position="926"/>
        <end position="953"/>
    </location>
</feature>
<accession>A0A9Q1C4R0</accession>
<feature type="compositionally biased region" description="Polar residues" evidence="9">
    <location>
        <begin position="627"/>
        <end position="638"/>
    </location>
</feature>
<feature type="compositionally biased region" description="Low complexity" evidence="9">
    <location>
        <begin position="1128"/>
        <end position="1139"/>
    </location>
</feature>
<evidence type="ECO:0000313" key="11">
    <source>
        <dbReference type="EMBL" id="KAJ8037881.1"/>
    </source>
</evidence>
<feature type="region of interest" description="Disordered" evidence="9">
    <location>
        <begin position="1159"/>
        <end position="1213"/>
    </location>
</feature>
<organism evidence="11 12">
    <name type="scientific">Holothuria leucospilota</name>
    <name type="common">Black long sea cucumber</name>
    <name type="synonym">Mertensiothuria leucospilota</name>
    <dbReference type="NCBI Taxonomy" id="206669"/>
    <lineage>
        <taxon>Eukaryota</taxon>
        <taxon>Metazoa</taxon>
        <taxon>Echinodermata</taxon>
        <taxon>Eleutherozoa</taxon>
        <taxon>Echinozoa</taxon>
        <taxon>Holothuroidea</taxon>
        <taxon>Aspidochirotacea</taxon>
        <taxon>Aspidochirotida</taxon>
        <taxon>Holothuriidae</taxon>
        <taxon>Holothuria</taxon>
    </lineage>
</organism>
<keyword evidence="5" id="KW-0804">Transcription</keyword>
<feature type="region of interest" description="Disordered" evidence="9">
    <location>
        <begin position="302"/>
        <end position="326"/>
    </location>
</feature>
<dbReference type="Proteomes" id="UP001152320">
    <property type="component" value="Chromosome 8"/>
</dbReference>
<feature type="compositionally biased region" description="Polar residues" evidence="9">
    <location>
        <begin position="14"/>
        <end position="25"/>
    </location>
</feature>
<dbReference type="Pfam" id="PF02037">
    <property type="entry name" value="SAP"/>
    <property type="match status" value="1"/>
</dbReference>
<evidence type="ECO:0000256" key="7">
    <source>
        <dbReference type="PROSITE-ProRule" id="PRU00401"/>
    </source>
</evidence>
<evidence type="ECO:0000313" key="12">
    <source>
        <dbReference type="Proteomes" id="UP001152320"/>
    </source>
</evidence>
<evidence type="ECO:0000256" key="9">
    <source>
        <dbReference type="SAM" id="MobiDB-lite"/>
    </source>
</evidence>
<keyword evidence="2" id="KW-0677">Repeat</keyword>
<dbReference type="GO" id="GO:0051145">
    <property type="term" value="P:smooth muscle cell differentiation"/>
    <property type="evidence" value="ECO:0007669"/>
    <property type="project" value="TreeGrafter"/>
</dbReference>
<dbReference type="InterPro" id="IPR004018">
    <property type="entry name" value="RPEL_repeat"/>
</dbReference>
<dbReference type="GO" id="GO:0045944">
    <property type="term" value="P:positive regulation of transcription by RNA polymerase II"/>
    <property type="evidence" value="ECO:0007669"/>
    <property type="project" value="TreeGrafter"/>
</dbReference>
<sequence>MEVSSPLGEAKSPGDTSMDTSTAVNSPEGMAYSLFQEQDMEMGEPSNQGQLPVTVKQEEQPTTVEQTQVQPVVQMVQNNTPVQPQSFLQPEQKSVPEVNMGGISLNCGMDNNQAVQNLLSQLLNPLAQQGANGPQIIQAPDGTLQIINTNGAILPNLPPSTNNITITSDTTTAPATTPIVLQHTAGTTQPVLLNPNTILLNPGTTVSPQTIIFNPFPVQNPPNNQAPGNNTTFLVAPANLTSGNTTILTNLNAAQIQTAVDANSGNNNPTVLLAPTNLGDSNTILLQPGTNTNVPATTTSLVTTGFGDAKPSTSLTRRSSGKTASQKTVQELLLEDEKKRVQVESNSLRQDLEKNRDALALRLKLRRPRNELVNQGIIPSTAFKSSPAFHEQLQRLERAKVGDHLQKKMRMRPDKAHLVHQHILEDTNLDPLVNATQQMLKRARLEQDLDIKIKNRPGPLELIEDNILKPEGEVEQIVKDGGFKFLKAAVPGSDSPFTFYDNPDGSDDALSPPQPDTSTSDTQPSSVTSIPSPSDSLFFSDKLKPFHSNSALTSPNKAVSTTLSNIAIKQEQGVTSPPAGGTSPFSVLSSSQSSSSSKNSNRNQRKKQAKRSKPKEIKFHEYKPPNEQGSKAGSQPTLGNPYNLLLMQQQLYLQLQLLQQQQQQQRIMPEQSSLPPSSNSNTVVTASTTKLPSPTVQTVSVESSPSQSDTKPVYNNSSSTSTGTTTATSTTMTKTFSISNLEDMKVSELKAELKNRGLHVSGTKPQLVQRLRLAEMKEGVGSVASSPDVTSSSTTKVSSTTDVHTDSMSECNSNRQSLASPPISPEAKTTEPMSPSSPQFEPPTFQPIKTPSVSSPVSNPSSVPFQSQPPSQEQKKLEEMVMSPTTTSSASFPLKSPPPSVASTIGDSGSTSAEMVDLSDFRMHDAQLSSELLKKQQKKIEELQRALELSQMQLYRQQIGGSGMYNAPPPPPPPPPPPQNQLLANRMHTSPPVTSDIQQFYPDLKLSSPPTTKPTTFQGQDFAHTINQHPKVFSFASPPANGQPFQFTKSHPDLRAVHQANGIVTPRSSSLPSSPTEEAILELGSGLARSITTPNFMNPPPNYEEAVRQTNERKQAQMMGSPPPVQGTSSSAPTTARSPVNSSNLSFDDLLEVLVGHGYPASGNIKKDREEENVHGSSPMNSPPPVSTAVSGPCTATTSFHRSLHEPVPSPGDLPMEVDHHDLSSLNHIMTDKSKARYSIPSMQIDSTDPENSLLSLTLESGSPAENAFPGALSGDNDLNWLDLVLPTSSGSHSVGSNADNSMSTSFGKDPFALSLADLQDVNPATEFHHLDSDVWDNIQVTD</sequence>
<proteinExistence type="predicted"/>
<feature type="compositionally biased region" description="Basic and acidic residues" evidence="9">
    <location>
        <begin position="1165"/>
        <end position="1174"/>
    </location>
</feature>
<evidence type="ECO:0000256" key="8">
    <source>
        <dbReference type="SAM" id="Coils"/>
    </source>
</evidence>
<evidence type="ECO:0000256" key="1">
    <source>
        <dbReference type="ARBA" id="ARBA00004123"/>
    </source>
</evidence>
<dbReference type="InterPro" id="IPR043451">
    <property type="entry name" value="Myocardin-like"/>
</dbReference>
<feature type="compositionally biased region" description="Basic residues" evidence="9">
    <location>
        <begin position="603"/>
        <end position="613"/>
    </location>
</feature>
<dbReference type="InterPro" id="IPR003034">
    <property type="entry name" value="SAP_dom"/>
</dbReference>
<feature type="compositionally biased region" description="Polar residues" evidence="9">
    <location>
        <begin position="311"/>
        <end position="326"/>
    </location>
</feature>
<feature type="compositionally biased region" description="Polar residues" evidence="9">
    <location>
        <begin position="810"/>
        <end position="819"/>
    </location>
</feature>
<feature type="region of interest" description="Disordered" evidence="9">
    <location>
        <begin position="959"/>
        <end position="996"/>
    </location>
</feature>
<feature type="compositionally biased region" description="Polar residues" evidence="9">
    <location>
        <begin position="690"/>
        <end position="716"/>
    </location>
</feature>
<keyword evidence="12" id="KW-1185">Reference proteome</keyword>
<comment type="caution">
    <text evidence="11">The sequence shown here is derived from an EMBL/GenBank/DDBJ whole genome shotgun (WGS) entry which is preliminary data.</text>
</comment>
<dbReference type="EMBL" id="JAIZAY010000008">
    <property type="protein sequence ID" value="KAJ8037881.1"/>
    <property type="molecule type" value="Genomic_DNA"/>
</dbReference>
<dbReference type="PANTHER" id="PTHR22793">
    <property type="entry name" value="MYOCARDIN-RELATED TRANSCRIPTION FACTOR-RELATED"/>
    <property type="match status" value="1"/>
</dbReference>
<feature type="region of interest" description="Disordered" evidence="9">
    <location>
        <begin position="1"/>
        <end position="51"/>
    </location>
</feature>
<feature type="compositionally biased region" description="Low complexity" evidence="9">
    <location>
        <begin position="717"/>
        <end position="728"/>
    </location>
</feature>
<dbReference type="GO" id="GO:0003713">
    <property type="term" value="F:transcription coactivator activity"/>
    <property type="evidence" value="ECO:0007669"/>
    <property type="project" value="TreeGrafter"/>
</dbReference>
<feature type="domain" description="SAP" evidence="10">
    <location>
        <begin position="741"/>
        <end position="775"/>
    </location>
</feature>
<evidence type="ECO:0000256" key="5">
    <source>
        <dbReference type="ARBA" id="ARBA00023163"/>
    </source>
</evidence>
<dbReference type="PANTHER" id="PTHR22793:SF12">
    <property type="entry name" value="MYOCARDIN-RELATED TRANSCRIPTION FACTOR, ISOFORM H"/>
    <property type="match status" value="1"/>
</dbReference>
<reference evidence="11" key="1">
    <citation type="submission" date="2021-10" db="EMBL/GenBank/DDBJ databases">
        <title>Tropical sea cucumber genome reveals ecological adaptation and Cuvierian tubules defense mechanism.</title>
        <authorList>
            <person name="Chen T."/>
        </authorList>
    </citation>
    <scope>NUCLEOTIDE SEQUENCE</scope>
    <source>
        <strain evidence="11">Nanhai2018</strain>
        <tissue evidence="11">Muscle</tissue>
    </source>
</reference>
<feature type="repeat" description="RPEL" evidence="7">
    <location>
        <begin position="357"/>
        <end position="382"/>
    </location>
</feature>
<evidence type="ECO:0000256" key="3">
    <source>
        <dbReference type="ARBA" id="ARBA00023015"/>
    </source>
</evidence>
<feature type="compositionally biased region" description="Pro residues" evidence="9">
    <location>
        <begin position="967"/>
        <end position="979"/>
    </location>
</feature>
<comment type="subcellular location">
    <subcellularLocation>
        <location evidence="1">Nucleus</location>
    </subcellularLocation>
</comment>
<feature type="region of interest" description="Disordered" evidence="9">
    <location>
        <begin position="779"/>
        <end position="911"/>
    </location>
</feature>
<keyword evidence="6" id="KW-0539">Nucleus</keyword>
<feature type="region of interest" description="Disordered" evidence="9">
    <location>
        <begin position="496"/>
        <end position="533"/>
    </location>
</feature>
<feature type="repeat" description="RPEL" evidence="7">
    <location>
        <begin position="403"/>
        <end position="428"/>
    </location>
</feature>
<feature type="compositionally biased region" description="Low complexity" evidence="9">
    <location>
        <begin position="516"/>
        <end position="533"/>
    </location>
</feature>
<dbReference type="Gene3D" id="6.10.150.10">
    <property type="match status" value="1"/>
</dbReference>
<feature type="compositionally biased region" description="Basic and acidic residues" evidence="9">
    <location>
        <begin position="1105"/>
        <end position="1115"/>
    </location>
</feature>
<evidence type="ECO:0000256" key="4">
    <source>
        <dbReference type="ARBA" id="ARBA00023054"/>
    </source>
</evidence>
<feature type="compositionally biased region" description="Low complexity" evidence="9">
    <location>
        <begin position="677"/>
        <end position="689"/>
    </location>
</feature>
<feature type="compositionally biased region" description="Polar residues" evidence="9">
    <location>
        <begin position="1188"/>
        <end position="1201"/>
    </location>
</feature>
<dbReference type="GO" id="GO:0005634">
    <property type="term" value="C:nucleus"/>
    <property type="evidence" value="ECO:0007669"/>
    <property type="project" value="UniProtKB-SubCell"/>
</dbReference>
<name>A0A9Q1C4R0_HOLLE</name>
<feature type="compositionally biased region" description="Low complexity" evidence="9">
    <location>
        <begin position="782"/>
        <end position="809"/>
    </location>
</feature>
<keyword evidence="4 8" id="KW-0175">Coiled coil</keyword>
<feature type="region of interest" description="Disordered" evidence="9">
    <location>
        <begin position="573"/>
        <end position="638"/>
    </location>
</feature>
<dbReference type="Gene3D" id="6.10.140.2040">
    <property type="match status" value="1"/>
</dbReference>